<feature type="coiled-coil region" evidence="1">
    <location>
        <begin position="192"/>
        <end position="226"/>
    </location>
</feature>
<feature type="domain" description="ARF GTPase-activating protein GIT1 C-terminal" evidence="3">
    <location>
        <begin position="636"/>
        <end position="752"/>
    </location>
</feature>
<dbReference type="GO" id="GO:1902716">
    <property type="term" value="C:cell cortex of growing cell tip"/>
    <property type="evidence" value="ECO:0007669"/>
    <property type="project" value="TreeGrafter"/>
</dbReference>
<dbReference type="Pfam" id="PF12205">
    <property type="entry name" value="GIT1_C"/>
    <property type="match status" value="1"/>
</dbReference>
<reference evidence="6" key="1">
    <citation type="submission" date="2016-02" db="EMBL/GenBank/DDBJ databases">
        <title>Comparative genomics of biotechnologically important yeasts.</title>
        <authorList>
            <consortium name="DOE Joint Genome Institute"/>
            <person name="Riley R."/>
            <person name="Haridas S."/>
            <person name="Wolfe K.H."/>
            <person name="Lopes M.R."/>
            <person name="Hittinger C.T."/>
            <person name="Goker M."/>
            <person name="Salamov A."/>
            <person name="Wisecaver J."/>
            <person name="Long T.M."/>
            <person name="Aerts A.L."/>
            <person name="Barry K."/>
            <person name="Choi C."/>
            <person name="Clum A."/>
            <person name="Coughlan A.Y."/>
            <person name="Deshpande S."/>
            <person name="Douglass A.P."/>
            <person name="Hanson S.J."/>
            <person name="Klenk H.-P."/>
            <person name="Labutti K."/>
            <person name="Lapidus A."/>
            <person name="Lindquist E."/>
            <person name="Lipzen A."/>
            <person name="Meier-Kolthoff J.P."/>
            <person name="Ohm R.A."/>
            <person name="Otillar R.P."/>
            <person name="Pangilinan J."/>
            <person name="Peng Y."/>
            <person name="Rokas A."/>
            <person name="Rosa C.A."/>
            <person name="Scheuner C."/>
            <person name="Sibirny A.A."/>
            <person name="Slot J.C."/>
            <person name="Stielow J.B."/>
            <person name="Sun H."/>
            <person name="Kurtzman C.P."/>
            <person name="Blackwell M."/>
            <person name="Jeffries T.W."/>
            <person name="Grigoriev I.V."/>
        </authorList>
    </citation>
    <scope>NUCLEOTIDE SEQUENCE [LARGE SCALE GENOMIC DNA]</scope>
    <source>
        <strain evidence="6">NRRL Y-17796</strain>
    </source>
</reference>
<keyword evidence="6" id="KW-1185">Reference proteome</keyword>
<dbReference type="Pfam" id="PF23742">
    <property type="entry name" value="VBS_C3G9"/>
    <property type="match status" value="1"/>
</dbReference>
<sequence length="766" mass="85367">MVEENDDEDDDDEDEDDDNNAQHNQTQGNDIEDSNHYHDASPEPTKPNRSTILTDSPTLPAFLLQSPPPAKPRKDILPPLPSVFPARPDTPESHEEHKPPQPTLQPAPQLAPATRTLQEPFDPPSQYTASSSRYRSTSIYDPSTSSSTSRTLSDMPSLTKDHEKPSESALGDTSRSPQREGFFSSPISFSDHKQLAEENTKLRSELAQLQNELGRQQDITRQVRDETRQLLAEMREIAKSEEDTRKTTDLLSAEVTNLQEQITHWKKAFAKAKAQLKSYRQSGIPDKAHLYSADMLVRRASLYITDDGAIPAPMLSEFHIAINDFIQSYREEYNTKTMLSTLQTLVSVIRSIINSALDAEDQQHDPEIRTEEMCDKITQLTGNLMTITRGMASSNGMYPMSVCNAAVADLCAAVTELITAVKIRKSISLDSSTAGVPEPKEEEKADNEGMGSPMSECLDETVSEITNNRSSELSNSVNDMEEKLKNLKTEEATAPLSVVKNGVSETTEPTRPIFGKAHDFNDFEVKENSIPENEPEVAAFTVEPTLRRKPTLVPLDLKPLLNEPQSLEYPVSANRDITGPSLNSFDLKGQIAQSKLESAQSYANGLPSADAFKDDSKEVIAAKEPPVDVSVLKLRKYLEEITVVVVESIQDLLTVIRQNLKYPELSGKVHSILKMVRDMITHSQEALNESHNAAFKSHAGWIIKSLEDCCTRMNDIDVSATQKDRSDMQFQQRLAGVSFDLAKTMKELVRIVDEFPELKTETPDLR</sequence>
<gene>
    <name evidence="5" type="ORF">CANCADRAFT_32120</name>
</gene>
<evidence type="ECO:0000259" key="3">
    <source>
        <dbReference type="Pfam" id="PF12205"/>
    </source>
</evidence>
<proteinExistence type="predicted"/>
<feature type="region of interest" description="Disordered" evidence="2">
    <location>
        <begin position="429"/>
        <end position="453"/>
    </location>
</feature>
<dbReference type="InterPro" id="IPR056439">
    <property type="entry name" value="VBS_C3G9"/>
</dbReference>
<organism evidence="5 6">
    <name type="scientific">Tortispora caseinolytica NRRL Y-17796</name>
    <dbReference type="NCBI Taxonomy" id="767744"/>
    <lineage>
        <taxon>Eukaryota</taxon>
        <taxon>Fungi</taxon>
        <taxon>Dikarya</taxon>
        <taxon>Ascomycota</taxon>
        <taxon>Saccharomycotina</taxon>
        <taxon>Trigonopsidomycetes</taxon>
        <taxon>Trigonopsidales</taxon>
        <taxon>Trigonopsidaceae</taxon>
        <taxon>Tortispora</taxon>
    </lineage>
</organism>
<feature type="compositionally biased region" description="Low complexity" evidence="2">
    <location>
        <begin position="106"/>
        <end position="117"/>
    </location>
</feature>
<evidence type="ECO:0000313" key="6">
    <source>
        <dbReference type="Proteomes" id="UP000095023"/>
    </source>
</evidence>
<name>A0A1E4T9V5_9ASCO</name>
<dbReference type="AlphaFoldDB" id="A0A1E4T9V5"/>
<dbReference type="InterPro" id="IPR022018">
    <property type="entry name" value="GIT1_C"/>
</dbReference>
<dbReference type="OrthoDB" id="5588096at2759"/>
<evidence type="ECO:0000313" key="5">
    <source>
        <dbReference type="EMBL" id="ODV88557.1"/>
    </source>
</evidence>
<evidence type="ECO:0000256" key="1">
    <source>
        <dbReference type="SAM" id="Coils"/>
    </source>
</evidence>
<accession>A0A1E4T9V5</accession>
<feature type="compositionally biased region" description="Basic and acidic residues" evidence="2">
    <location>
        <begin position="438"/>
        <end position="447"/>
    </location>
</feature>
<dbReference type="Gene3D" id="1.20.120.330">
    <property type="entry name" value="Nucleotidyltransferases domain 2"/>
    <property type="match status" value="1"/>
</dbReference>
<dbReference type="GO" id="GO:0005826">
    <property type="term" value="C:actomyosin contractile ring"/>
    <property type="evidence" value="ECO:0007669"/>
    <property type="project" value="TreeGrafter"/>
</dbReference>
<protein>
    <recommendedName>
        <fullName evidence="7">GIT Spa2 homology (SHD) domain-containing protein</fullName>
    </recommendedName>
</protein>
<evidence type="ECO:0000259" key="4">
    <source>
        <dbReference type="Pfam" id="PF23742"/>
    </source>
</evidence>
<dbReference type="InterPro" id="IPR039892">
    <property type="entry name" value="Spa2/Sph1"/>
</dbReference>
<dbReference type="Proteomes" id="UP000095023">
    <property type="component" value="Unassembled WGS sequence"/>
</dbReference>
<dbReference type="PANTHER" id="PTHR21601">
    <property type="entry name" value="SPA2 PROTEIN"/>
    <property type="match status" value="1"/>
</dbReference>
<dbReference type="GO" id="GO:0005078">
    <property type="term" value="F:MAP-kinase scaffold activity"/>
    <property type="evidence" value="ECO:0007669"/>
    <property type="project" value="TreeGrafter"/>
</dbReference>
<feature type="compositionally biased region" description="Basic and acidic residues" evidence="2">
    <location>
        <begin position="89"/>
        <end position="99"/>
    </location>
</feature>
<feature type="compositionally biased region" description="Acidic residues" evidence="2">
    <location>
        <begin position="1"/>
        <end position="19"/>
    </location>
</feature>
<evidence type="ECO:0000256" key="2">
    <source>
        <dbReference type="SAM" id="MobiDB-lite"/>
    </source>
</evidence>
<feature type="compositionally biased region" description="Low complexity" evidence="2">
    <location>
        <begin position="125"/>
        <end position="153"/>
    </location>
</feature>
<dbReference type="EMBL" id="KV453843">
    <property type="protein sequence ID" value="ODV88557.1"/>
    <property type="molecule type" value="Genomic_DNA"/>
</dbReference>
<keyword evidence="1" id="KW-0175">Coiled coil</keyword>
<evidence type="ECO:0008006" key="7">
    <source>
        <dbReference type="Google" id="ProtNLM"/>
    </source>
</evidence>
<dbReference type="PANTHER" id="PTHR21601:SF0">
    <property type="entry name" value="PROTEIN SPA2-RELATED"/>
    <property type="match status" value="1"/>
</dbReference>
<feature type="region of interest" description="Disordered" evidence="2">
    <location>
        <begin position="1"/>
        <end position="190"/>
    </location>
</feature>
<feature type="domain" description="C3G9 VBS-like" evidence="4">
    <location>
        <begin position="306"/>
        <end position="424"/>
    </location>
</feature>
<feature type="compositionally biased region" description="Polar residues" evidence="2">
    <location>
        <begin position="47"/>
        <end position="57"/>
    </location>
</feature>